<organism evidence="2">
    <name type="scientific">mine drainage metagenome</name>
    <dbReference type="NCBI Taxonomy" id="410659"/>
    <lineage>
        <taxon>unclassified sequences</taxon>
        <taxon>metagenomes</taxon>
        <taxon>ecological metagenomes</taxon>
    </lineage>
</organism>
<evidence type="ECO:0000259" key="1">
    <source>
        <dbReference type="PROSITE" id="PS50883"/>
    </source>
</evidence>
<dbReference type="AlphaFoldDB" id="A0A1J5P5W7"/>
<dbReference type="PANTHER" id="PTHR33121">
    <property type="entry name" value="CYCLIC DI-GMP PHOSPHODIESTERASE PDEF"/>
    <property type="match status" value="1"/>
</dbReference>
<dbReference type="InterPro" id="IPR035919">
    <property type="entry name" value="EAL_sf"/>
</dbReference>
<evidence type="ECO:0000313" key="2">
    <source>
        <dbReference type="EMBL" id="OIQ66594.1"/>
    </source>
</evidence>
<dbReference type="InterPro" id="IPR050706">
    <property type="entry name" value="Cyclic-di-GMP_PDE-like"/>
</dbReference>
<protein>
    <submittedName>
        <fullName evidence="2">Oxygen sensor protein DosP</fullName>
        <ecNumber evidence="2">3.1.4.52</ecNumber>
    </submittedName>
</protein>
<dbReference type="PANTHER" id="PTHR33121:SF70">
    <property type="entry name" value="SIGNALING PROTEIN YKOW"/>
    <property type="match status" value="1"/>
</dbReference>
<dbReference type="EC" id="3.1.4.52" evidence="2"/>
<comment type="caution">
    <text evidence="2">The sequence shown here is derived from an EMBL/GenBank/DDBJ whole genome shotgun (WGS) entry which is preliminary data.</text>
</comment>
<accession>A0A1J5P5W7</accession>
<dbReference type="EMBL" id="MLJW01006492">
    <property type="protein sequence ID" value="OIQ66594.1"/>
    <property type="molecule type" value="Genomic_DNA"/>
</dbReference>
<dbReference type="PROSITE" id="PS50883">
    <property type="entry name" value="EAL"/>
    <property type="match status" value="1"/>
</dbReference>
<dbReference type="Gene3D" id="3.20.20.450">
    <property type="entry name" value="EAL domain"/>
    <property type="match status" value="1"/>
</dbReference>
<dbReference type="Pfam" id="PF00563">
    <property type="entry name" value="EAL"/>
    <property type="match status" value="1"/>
</dbReference>
<reference evidence="2" key="1">
    <citation type="submission" date="2016-10" db="EMBL/GenBank/DDBJ databases">
        <title>Sequence of Gallionella enrichment culture.</title>
        <authorList>
            <person name="Poehlein A."/>
            <person name="Muehling M."/>
            <person name="Daniel R."/>
        </authorList>
    </citation>
    <scope>NUCLEOTIDE SEQUENCE</scope>
</reference>
<dbReference type="InterPro" id="IPR001633">
    <property type="entry name" value="EAL_dom"/>
</dbReference>
<feature type="domain" description="EAL" evidence="1">
    <location>
        <begin position="1"/>
        <end position="69"/>
    </location>
</feature>
<keyword evidence="2" id="KW-0378">Hydrolase</keyword>
<sequence length="73" mass="8067">MTESSQGLALVSTIISRAHALELKVVAEGVETDEQQRLLRLLRCDEMQGYLFSKPVPAGIFETQFLAPLHAIV</sequence>
<dbReference type="GO" id="GO:0071111">
    <property type="term" value="F:cyclic-guanylate-specific phosphodiesterase activity"/>
    <property type="evidence" value="ECO:0007669"/>
    <property type="project" value="UniProtKB-EC"/>
</dbReference>
<gene>
    <name evidence="2" type="primary">dosP_18</name>
    <name evidence="2" type="ORF">GALL_518360</name>
</gene>
<proteinExistence type="predicted"/>
<name>A0A1J5P5W7_9ZZZZ</name>
<dbReference type="SUPFAM" id="SSF141868">
    <property type="entry name" value="EAL domain-like"/>
    <property type="match status" value="1"/>
</dbReference>